<dbReference type="NCBIfam" id="NF001464">
    <property type="entry name" value="PRK00321.1-5"/>
    <property type="match status" value="1"/>
</dbReference>
<dbReference type="SMART" id="SM00843">
    <property type="entry name" value="Ftsk_gamma"/>
    <property type="match status" value="1"/>
</dbReference>
<dbReference type="Gene3D" id="1.10.10.10">
    <property type="entry name" value="Winged helix-like DNA-binding domain superfamily/Winged helix DNA-binding domain"/>
    <property type="match status" value="1"/>
</dbReference>
<comment type="caution">
    <text evidence="8">The sequence shown here is derived from an EMBL/GenBank/DDBJ whole genome shotgun (WGS) entry which is preliminary data.</text>
</comment>
<sequence>MFNLKNLRLYRLSRDVKFDTDSLQEKLRAMAFTPCGSQDQEKTGWVPPLGDQAELLFHACNGHILLARRREEKLLPAEVIRKELAAKVGKLESEQGRNLKNTEKASLKDEVLHSLLPRAFTRSADLWIWSDTANGLIAVDSATAKKAEDALALLRKTLGSLPVVPLTMETPIELTLTGWLKLGKVPFTFELGESAVLQAVLENGGKVTCKKQDLNSDEIAGHLSAGKVVTRLELDWHEQIHFTLSDDFGLTGIKYTDQLLEQNCDHEAAAARFDADVMLFTHALTRLIAELMECLGGEVKKQSFAESDHEGEREGDWQDPLFTDAAHFVLDTARPTISAIQRQFRIGYNRAARLIEAMEAKGLLSAPKHDGSRSIIAGAEVIC</sequence>
<name>A0AAN4ETZ0_CITFR</name>
<evidence type="ECO:0000256" key="4">
    <source>
        <dbReference type="ARBA" id="ARBA00022490"/>
    </source>
</evidence>
<dbReference type="PANTHER" id="PTHR38103:SF1">
    <property type="entry name" value="RECOMBINATION-ASSOCIATED PROTEIN RDGC"/>
    <property type="match status" value="1"/>
</dbReference>
<dbReference type="Pfam" id="PF09397">
    <property type="entry name" value="FtsK_gamma"/>
    <property type="match status" value="1"/>
</dbReference>
<reference evidence="8" key="1">
    <citation type="submission" date="2024-02" db="EMBL/GenBank/DDBJ databases">
        <authorList>
            <consortium name="Clinical and Environmental Microbiology Branch: Whole genome sequencing antimicrobial resistance pathogens in the healthcare setting"/>
        </authorList>
    </citation>
    <scope>NUCLEOTIDE SEQUENCE</scope>
    <source>
        <strain evidence="8">Whole organism</strain>
    </source>
</reference>
<proteinExistence type="inferred from homology"/>
<dbReference type="NCBIfam" id="NF001462">
    <property type="entry name" value="PRK00321.1-3"/>
    <property type="match status" value="1"/>
</dbReference>
<dbReference type="InterPro" id="IPR036388">
    <property type="entry name" value="WH-like_DNA-bd_sf"/>
</dbReference>
<evidence type="ECO:0000256" key="3">
    <source>
        <dbReference type="ARBA" id="ARBA00022296"/>
    </source>
</evidence>
<protein>
    <recommendedName>
        <fullName evidence="3 6">Recombination-associated protein RdgC</fullName>
    </recommendedName>
</protein>
<gene>
    <name evidence="6 8" type="primary">rdgC</name>
    <name evidence="8" type="ORF">P7U51_000615</name>
</gene>
<evidence type="ECO:0000256" key="1">
    <source>
        <dbReference type="ARBA" id="ARBA00004453"/>
    </source>
</evidence>
<dbReference type="InterPro" id="IPR036390">
    <property type="entry name" value="WH_DNA-bd_sf"/>
</dbReference>
<evidence type="ECO:0000256" key="5">
    <source>
        <dbReference type="ARBA" id="ARBA00023172"/>
    </source>
</evidence>
<comment type="similarity">
    <text evidence="2 6">Belongs to the RdgC family.</text>
</comment>
<keyword evidence="5 6" id="KW-0233">DNA recombination</keyword>
<evidence type="ECO:0000313" key="9">
    <source>
        <dbReference type="Proteomes" id="UP001169574"/>
    </source>
</evidence>
<dbReference type="AlphaFoldDB" id="A0AAN4ETZ0"/>
<comment type="subcellular location">
    <subcellularLocation>
        <location evidence="1 6">Cytoplasm</location>
        <location evidence="1 6">Nucleoid</location>
    </subcellularLocation>
</comment>
<dbReference type="GO" id="GO:0003690">
    <property type="term" value="F:double-stranded DNA binding"/>
    <property type="evidence" value="ECO:0007669"/>
    <property type="project" value="TreeGrafter"/>
</dbReference>
<dbReference type="GO" id="GO:0043590">
    <property type="term" value="C:bacterial nucleoid"/>
    <property type="evidence" value="ECO:0007669"/>
    <property type="project" value="TreeGrafter"/>
</dbReference>
<organism evidence="8 9">
    <name type="scientific">Citrobacter freundii</name>
    <dbReference type="NCBI Taxonomy" id="546"/>
    <lineage>
        <taxon>Bacteria</taxon>
        <taxon>Pseudomonadati</taxon>
        <taxon>Pseudomonadota</taxon>
        <taxon>Gammaproteobacteria</taxon>
        <taxon>Enterobacterales</taxon>
        <taxon>Enterobacteriaceae</taxon>
        <taxon>Citrobacter</taxon>
        <taxon>Citrobacter freundii complex</taxon>
    </lineage>
</organism>
<dbReference type="Proteomes" id="UP001169574">
    <property type="component" value="Unassembled WGS sequence"/>
</dbReference>
<comment type="function">
    <text evidence="6">May be involved in recombination.</text>
</comment>
<evidence type="ECO:0000256" key="2">
    <source>
        <dbReference type="ARBA" id="ARBA00008657"/>
    </source>
</evidence>
<dbReference type="InterPro" id="IPR018541">
    <property type="entry name" value="Ftsk_gamma"/>
</dbReference>
<dbReference type="SUPFAM" id="SSF46785">
    <property type="entry name" value="Winged helix' DNA-binding domain"/>
    <property type="match status" value="1"/>
</dbReference>
<dbReference type="GO" id="GO:0005737">
    <property type="term" value="C:cytoplasm"/>
    <property type="evidence" value="ECO:0007669"/>
    <property type="project" value="UniProtKB-UniRule"/>
</dbReference>
<dbReference type="GO" id="GO:0006310">
    <property type="term" value="P:DNA recombination"/>
    <property type="evidence" value="ECO:0007669"/>
    <property type="project" value="UniProtKB-UniRule"/>
</dbReference>
<evidence type="ECO:0000256" key="6">
    <source>
        <dbReference type="HAMAP-Rule" id="MF_00194"/>
    </source>
</evidence>
<evidence type="ECO:0000313" key="8">
    <source>
        <dbReference type="EMBL" id="EMM7456163.1"/>
    </source>
</evidence>
<feature type="domain" description="FtsK gamma" evidence="7">
    <location>
        <begin position="315"/>
        <end position="380"/>
    </location>
</feature>
<keyword evidence="4 6" id="KW-0963">Cytoplasm</keyword>
<dbReference type="EMBL" id="ABLGCN030000001">
    <property type="protein sequence ID" value="EMM7456163.1"/>
    <property type="molecule type" value="Genomic_DNA"/>
</dbReference>
<dbReference type="GO" id="GO:0000018">
    <property type="term" value="P:regulation of DNA recombination"/>
    <property type="evidence" value="ECO:0007669"/>
    <property type="project" value="TreeGrafter"/>
</dbReference>
<dbReference type="HAMAP" id="MF_00194">
    <property type="entry name" value="RdgC"/>
    <property type="match status" value="1"/>
</dbReference>
<dbReference type="InterPro" id="IPR007476">
    <property type="entry name" value="RdgC"/>
</dbReference>
<dbReference type="PANTHER" id="PTHR38103">
    <property type="entry name" value="RECOMBINATION-ASSOCIATED PROTEIN RDGC"/>
    <property type="match status" value="1"/>
</dbReference>
<dbReference type="Pfam" id="PF04381">
    <property type="entry name" value="RdgC"/>
    <property type="match status" value="1"/>
</dbReference>
<evidence type="ECO:0000259" key="7">
    <source>
        <dbReference type="SMART" id="SM00843"/>
    </source>
</evidence>
<accession>A0AAN4ETZ0</accession>